<name>A0A6C0LKA1_9ZZZZ</name>
<dbReference type="EMBL" id="MN740520">
    <property type="protein sequence ID" value="QHU30790.1"/>
    <property type="molecule type" value="Genomic_DNA"/>
</dbReference>
<organism evidence="1">
    <name type="scientific">viral metagenome</name>
    <dbReference type="NCBI Taxonomy" id="1070528"/>
    <lineage>
        <taxon>unclassified sequences</taxon>
        <taxon>metagenomes</taxon>
        <taxon>organismal metagenomes</taxon>
    </lineage>
</organism>
<protein>
    <submittedName>
        <fullName evidence="1">Uncharacterized protein</fullName>
    </submittedName>
</protein>
<reference evidence="1" key="1">
    <citation type="journal article" date="2020" name="Nature">
        <title>Giant virus diversity and host interactions through global metagenomics.</title>
        <authorList>
            <person name="Schulz F."/>
            <person name="Roux S."/>
            <person name="Paez-Espino D."/>
            <person name="Jungbluth S."/>
            <person name="Walsh D.A."/>
            <person name="Denef V.J."/>
            <person name="McMahon K.D."/>
            <person name="Konstantinidis K.T."/>
            <person name="Eloe-Fadrosh E.A."/>
            <person name="Kyrpides N.C."/>
            <person name="Woyke T."/>
        </authorList>
    </citation>
    <scope>NUCLEOTIDE SEQUENCE</scope>
    <source>
        <strain evidence="1">GVMAG-M-3300027892-73</strain>
    </source>
</reference>
<evidence type="ECO:0000313" key="1">
    <source>
        <dbReference type="EMBL" id="QHU30790.1"/>
    </source>
</evidence>
<proteinExistence type="predicted"/>
<dbReference type="AlphaFoldDB" id="A0A6C0LKA1"/>
<accession>A0A6C0LKA1</accession>
<sequence>MNDELNKCHEMVNSLFEKYKSNEYMLNRLFNNLLNHLPNTLEYELKNYEKRIDRNNFLTNEQQTFVQVFLQKNPYYYLPNINLYYEYTDGLYKIIREDDIIHKLLSSISKDRVLLDWKQKTKINILKQIKERTLFQSIPETETIQNILNILNPTVFESRKYAKYFLTIIGDNILKKTPSLIFLVSSKMKKILTELDNTSGKTIGYNNISNNFMTKYHENHSYENCRLIKMIDSVSTSLWRDILKKIGLDLLCVAVHYSNRYGSSDYFIDGLDDDDEIKKYVLYLKHKTPVQVVSDFCDKYIQRNTDNENVTLVEWKNLHFVWKQFLTNYKYTNMIYSQHLKSILKSKYKFDEEKDTFYGIISKFIPVHKDFILFWEKTIHILHTGNTECFDNEYEIDEITLLFKYWIKQNSDIKCSNGLITDDSLLQILKHYFNNIEIVEDKYFLNIECILWNKIGDINDSFQYIKEKLTEYNLELITLEEMYNIYYEKCLSESKKMIVSKRYFEKYLYFRLSDYIVYDKFIEVKSLYSL</sequence>